<evidence type="ECO:0000256" key="14">
    <source>
        <dbReference type="PROSITE-ProRule" id="PRU00042"/>
    </source>
</evidence>
<evidence type="ECO:0000256" key="12">
    <source>
        <dbReference type="ARBA" id="ARBA00031694"/>
    </source>
</evidence>
<evidence type="ECO:0000256" key="13">
    <source>
        <dbReference type="ARBA" id="ARBA00049959"/>
    </source>
</evidence>
<evidence type="ECO:0000313" key="18">
    <source>
        <dbReference type="EMBL" id="CAG2252292.1"/>
    </source>
</evidence>
<evidence type="ECO:0000256" key="3">
    <source>
        <dbReference type="ARBA" id="ARBA00014910"/>
    </source>
</evidence>
<evidence type="ECO:0000256" key="5">
    <source>
        <dbReference type="ARBA" id="ARBA00022723"/>
    </source>
</evidence>
<dbReference type="OrthoDB" id="10064898at2759"/>
<feature type="domain" description="C2H2-type" evidence="17">
    <location>
        <begin position="1144"/>
        <end position="1172"/>
    </location>
</feature>
<feature type="coiled-coil region" evidence="15">
    <location>
        <begin position="223"/>
        <end position="278"/>
    </location>
</feature>
<dbReference type="GO" id="GO:0005814">
    <property type="term" value="C:centriole"/>
    <property type="evidence" value="ECO:0007669"/>
    <property type="project" value="UniProtKB-SubCell"/>
</dbReference>
<feature type="domain" description="C2H2-type" evidence="17">
    <location>
        <begin position="1060"/>
        <end position="1088"/>
    </location>
</feature>
<feature type="region of interest" description="Disordered" evidence="16">
    <location>
        <begin position="807"/>
        <end position="849"/>
    </location>
</feature>
<feature type="domain" description="C2H2-type" evidence="17">
    <location>
        <begin position="1002"/>
        <end position="1030"/>
    </location>
</feature>
<dbReference type="AlphaFoldDB" id="A0A8S3VFA2"/>
<organism evidence="18 19">
    <name type="scientific">Mytilus edulis</name>
    <name type="common">Blue mussel</name>
    <dbReference type="NCBI Taxonomy" id="6550"/>
    <lineage>
        <taxon>Eukaryota</taxon>
        <taxon>Metazoa</taxon>
        <taxon>Spiralia</taxon>
        <taxon>Lophotrochozoa</taxon>
        <taxon>Mollusca</taxon>
        <taxon>Bivalvia</taxon>
        <taxon>Autobranchia</taxon>
        <taxon>Pteriomorphia</taxon>
        <taxon>Mytilida</taxon>
        <taxon>Mytiloidea</taxon>
        <taxon>Mytilidae</taxon>
        <taxon>Mytilinae</taxon>
        <taxon>Mytilus</taxon>
    </lineage>
</organism>
<comment type="subcellular location">
    <subcellularLocation>
        <location evidence="1">Cytoplasm</location>
        <location evidence="1">Cytoskeleton</location>
        <location evidence="1">Microtubule organizing center</location>
        <location evidence="1">Centrosome</location>
        <location evidence="1">Centriole</location>
    </subcellularLocation>
</comment>
<sequence>MSSLDLSEPELPPDSPGSSVSTRLMDEYEELLKYAVVVPKYDQSRLPKTLTDIRESFPQNRPEPRQETMVTVTRERQTGSTNSSSNPVIVKVTRETGLPDFGGHSPIGSKHEDDRLLDDTGSVEEFLTRDKGKQKTQKFSAPKFLSCVTDGLDKETSRMSQKETSHLSQKEVEIEESEYNFTATVDQDVTKMENLMDHWCLDLKRNVMAEFSQSKIRIVEHGRQQLIREQEKHAAEKNQILNEMESLKELLHTYEQSLERKDQVISNLTHAMQKQREKIEMLKKFNEWKVKHIDRKREIFAGKLAEKHYERKLSQKIWDSWHSVIVDKWRQRVEKACQAKAQEVCINLTNEYETKVKSLTEALEEARTEVSKLHQERDRYEETMKKAFMRGVCALNLEAMTMFQPQDDQRPEQGQGGHMSSDFSDNLNGSIPEKDYSAPKTIPQEPIYTTDPRNDLAPPKIITSQGARPSSATSVRSKASVCSKTSTTSSSKGKVLSTRITAKTDSGRTTSSLGRNPTLDPPMSSVIVERHPPVNKVKNHLKMSDMEDKLLKKDHGQSAAGKDKDEIKPNTKLRKNIDSICDTLTTDQEESFYITVNLPENKYYIGGSEIGNRFLSQHSELTEKFFAFCKDTYRCSEVEENASGKTQLPDQKISQTSNSGSIMQKAEMRKANMNNINSPKLDNVLKSKVQEDDVKFSSFKSDAKEPKFENKSKTGFNSVLKSPSKTLDINHVIEIQSRTADDLSNEKVATIKTEIDNSEDTDQIVLDILQKDTVNIDNLELKEIENIEGFEQEENLVMSFNKDEDCVSDKDEDLKNDNDDDDEDYENNADLADSSDEEEDSGENILKSENRIERKQKKIACTLCNKEFHHKRYQSHLRNVHKQLYAYECEICRQTFNSAISLNKHKALHSDMPEEETKNEKEIENYIESNYCMKKGVIVNLNEASKETFTCNLCLKTLRTKAGLESHMQIHSGHFQCSTCSKTFVSQHRLTRHETLHDKGNFNCEVCAHVCTTKRYLIQHMRKEHDDQREVCYECCIFFESLTDKNQHMLTHKTGHCSNFICPKCGKTFELLRYLKNHNKQSHKGNEEICKVCSTFFDTKDELRKHMWQHRQDFFYICKICKADFELSELLMNHSKEVHNSHMYICENCGEQFDSAVKLKKHSTYEHTPESLFSCHLCGSRFLKERKLKDHIDSVHVNLRPFMCEECGACFKTKGCLQVHIRRHSTDKTNVCELCNAKFKSIDGLE</sequence>
<feature type="domain" description="C2H2-type" evidence="17">
    <location>
        <begin position="1173"/>
        <end position="1201"/>
    </location>
</feature>
<keyword evidence="19" id="KW-1185">Reference proteome</keyword>
<evidence type="ECO:0000256" key="11">
    <source>
        <dbReference type="ARBA" id="ARBA00023306"/>
    </source>
</evidence>
<evidence type="ECO:0000256" key="8">
    <source>
        <dbReference type="ARBA" id="ARBA00022833"/>
    </source>
</evidence>
<feature type="domain" description="C2H2-type" evidence="17">
    <location>
        <begin position="887"/>
        <end position="914"/>
    </location>
</feature>
<evidence type="ECO:0000313" key="19">
    <source>
        <dbReference type="Proteomes" id="UP000683360"/>
    </source>
</evidence>
<keyword evidence="10" id="KW-0206">Cytoskeleton</keyword>
<keyword evidence="4" id="KW-0963">Cytoplasm</keyword>
<keyword evidence="11" id="KW-0131">Cell cycle</keyword>
<dbReference type="PROSITE" id="PS50157">
    <property type="entry name" value="ZINC_FINGER_C2H2_2"/>
    <property type="match status" value="9"/>
</dbReference>
<keyword evidence="9 15" id="KW-0175">Coiled coil</keyword>
<dbReference type="PANTHER" id="PTHR28618:SF1">
    <property type="entry name" value="CENTROSOMAL PROTEIN POC5"/>
    <property type="match status" value="1"/>
</dbReference>
<evidence type="ECO:0000256" key="1">
    <source>
        <dbReference type="ARBA" id="ARBA00004114"/>
    </source>
</evidence>
<dbReference type="PROSITE" id="PS00028">
    <property type="entry name" value="ZINC_FINGER_C2H2_1"/>
    <property type="match status" value="10"/>
</dbReference>
<evidence type="ECO:0000256" key="2">
    <source>
        <dbReference type="ARBA" id="ARBA00010411"/>
    </source>
</evidence>
<dbReference type="FunFam" id="3.30.160.60:FF:000100">
    <property type="entry name" value="Zinc finger 45-like"/>
    <property type="match status" value="1"/>
</dbReference>
<dbReference type="SMART" id="SM00355">
    <property type="entry name" value="ZnF_C2H2"/>
    <property type="match status" value="12"/>
</dbReference>
<evidence type="ECO:0000256" key="9">
    <source>
        <dbReference type="ARBA" id="ARBA00023054"/>
    </source>
</evidence>
<keyword evidence="6" id="KW-0677">Repeat</keyword>
<feature type="compositionally biased region" description="Low complexity" evidence="16">
    <location>
        <begin position="477"/>
        <end position="498"/>
    </location>
</feature>
<evidence type="ECO:0000256" key="6">
    <source>
        <dbReference type="ARBA" id="ARBA00022737"/>
    </source>
</evidence>
<gene>
    <name evidence="18" type="ORF">MEDL_63892</name>
</gene>
<evidence type="ECO:0000256" key="10">
    <source>
        <dbReference type="ARBA" id="ARBA00023212"/>
    </source>
</evidence>
<dbReference type="Gene3D" id="3.30.160.60">
    <property type="entry name" value="Classic Zinc Finger"/>
    <property type="match status" value="6"/>
</dbReference>
<feature type="domain" description="C2H2-type" evidence="17">
    <location>
        <begin position="1116"/>
        <end position="1144"/>
    </location>
</feature>
<keyword evidence="7 14" id="KW-0863">Zinc-finger</keyword>
<name>A0A8S3VFA2_MYTED</name>
<dbReference type="Pfam" id="PF13912">
    <property type="entry name" value="zf-C2H2_6"/>
    <property type="match status" value="2"/>
</dbReference>
<dbReference type="GO" id="GO:0008270">
    <property type="term" value="F:zinc ion binding"/>
    <property type="evidence" value="ECO:0007669"/>
    <property type="project" value="UniProtKB-KW"/>
</dbReference>
<dbReference type="EMBL" id="CAJPWZ010003115">
    <property type="protein sequence ID" value="CAG2252292.1"/>
    <property type="molecule type" value="Genomic_DNA"/>
</dbReference>
<comment type="function">
    <text evidence="13">Essential for the assembly of the distal half of centrioles, required for centriole elongation. Acts as a negative regulator of centriole elongation.</text>
</comment>
<feature type="compositionally biased region" description="Polar residues" evidence="16">
    <location>
        <begin position="462"/>
        <end position="476"/>
    </location>
</feature>
<evidence type="ECO:0000256" key="4">
    <source>
        <dbReference type="ARBA" id="ARBA00022490"/>
    </source>
</evidence>
<dbReference type="Pfam" id="PF00096">
    <property type="entry name" value="zf-C2H2"/>
    <property type="match status" value="2"/>
</dbReference>
<comment type="caution">
    <text evidence="18">The sequence shown here is derived from an EMBL/GenBank/DDBJ whole genome shotgun (WGS) entry which is preliminary data.</text>
</comment>
<dbReference type="InterPro" id="IPR033351">
    <property type="entry name" value="POC5"/>
</dbReference>
<proteinExistence type="inferred from homology"/>
<keyword evidence="8" id="KW-0862">Zinc</keyword>
<feature type="compositionally biased region" description="Polar residues" evidence="16">
    <location>
        <begin position="499"/>
        <end position="515"/>
    </location>
</feature>
<dbReference type="InterPro" id="IPR013087">
    <property type="entry name" value="Znf_C2H2_type"/>
</dbReference>
<feature type="region of interest" description="Disordered" evidence="16">
    <location>
        <begin position="407"/>
        <end position="526"/>
    </location>
</feature>
<feature type="compositionally biased region" description="Acidic residues" evidence="16">
    <location>
        <begin position="818"/>
        <end position="842"/>
    </location>
</feature>
<dbReference type="Proteomes" id="UP000683360">
    <property type="component" value="Unassembled WGS sequence"/>
</dbReference>
<dbReference type="SUPFAM" id="SSF57667">
    <property type="entry name" value="beta-beta-alpha zinc fingers"/>
    <property type="match status" value="6"/>
</dbReference>
<feature type="coiled-coil region" evidence="15">
    <location>
        <begin position="349"/>
        <end position="383"/>
    </location>
</feature>
<dbReference type="InterPro" id="IPR036236">
    <property type="entry name" value="Znf_C2H2_sf"/>
</dbReference>
<evidence type="ECO:0000259" key="17">
    <source>
        <dbReference type="PROSITE" id="PS50157"/>
    </source>
</evidence>
<keyword evidence="5" id="KW-0479">Metal-binding</keyword>
<feature type="domain" description="C2H2-type" evidence="17">
    <location>
        <begin position="975"/>
        <end position="997"/>
    </location>
</feature>
<feature type="domain" description="C2H2-type" evidence="17">
    <location>
        <begin position="949"/>
        <end position="976"/>
    </location>
</feature>
<evidence type="ECO:0000256" key="16">
    <source>
        <dbReference type="SAM" id="MobiDB-lite"/>
    </source>
</evidence>
<feature type="domain" description="C2H2-type" evidence="17">
    <location>
        <begin position="1202"/>
        <end position="1229"/>
    </location>
</feature>
<feature type="region of interest" description="Disordered" evidence="16">
    <location>
        <begin position="55"/>
        <end position="86"/>
    </location>
</feature>
<dbReference type="PANTHER" id="PTHR28618">
    <property type="entry name" value="CENTROSOMAL PROTEIN POC5"/>
    <property type="match status" value="1"/>
</dbReference>
<feature type="compositionally biased region" description="Basic and acidic residues" evidence="16">
    <location>
        <begin position="807"/>
        <end position="817"/>
    </location>
</feature>
<comment type="similarity">
    <text evidence="2">Belongs to the POC5 family.</text>
</comment>
<protein>
    <recommendedName>
        <fullName evidence="3">Centrosomal protein POC5</fullName>
    </recommendedName>
    <alternativeName>
        <fullName evidence="12">Protein of centriole 5</fullName>
    </alternativeName>
</protein>
<feature type="region of interest" description="Disordered" evidence="16">
    <location>
        <begin position="1"/>
        <end position="23"/>
    </location>
</feature>
<evidence type="ECO:0000256" key="15">
    <source>
        <dbReference type="SAM" id="Coils"/>
    </source>
</evidence>
<reference evidence="18" key="1">
    <citation type="submission" date="2021-03" db="EMBL/GenBank/DDBJ databases">
        <authorList>
            <person name="Bekaert M."/>
        </authorList>
    </citation>
    <scope>NUCLEOTIDE SEQUENCE</scope>
</reference>
<evidence type="ECO:0000256" key="7">
    <source>
        <dbReference type="ARBA" id="ARBA00022771"/>
    </source>
</evidence>
<accession>A0A8S3VFA2</accession>